<accession>A0A9Q8US72</accession>
<dbReference type="PANTHER" id="PTHR42085">
    <property type="entry name" value="F-BOX DOMAIN-CONTAINING PROTEIN"/>
    <property type="match status" value="1"/>
</dbReference>
<dbReference type="AlphaFoldDB" id="A0A9Q8US72"/>
<keyword evidence="2" id="KW-1185">Reference proteome</keyword>
<reference evidence="1" key="2">
    <citation type="journal article" date="2022" name="Microb. Genom.">
        <title>A chromosome-scale genome assembly of the tomato pathogen Cladosporium fulvum reveals a compartmentalized genome architecture and the presence of a dispensable chromosome.</title>
        <authorList>
            <person name="Zaccaron A.Z."/>
            <person name="Chen L.H."/>
            <person name="Samaras A."/>
            <person name="Stergiopoulos I."/>
        </authorList>
    </citation>
    <scope>NUCLEOTIDE SEQUENCE</scope>
    <source>
        <strain evidence="1">Race5_Kim</strain>
    </source>
</reference>
<evidence type="ECO:0000313" key="1">
    <source>
        <dbReference type="EMBL" id="UJO20471.1"/>
    </source>
</evidence>
<reference evidence="1" key="1">
    <citation type="submission" date="2021-12" db="EMBL/GenBank/DDBJ databases">
        <authorList>
            <person name="Zaccaron A."/>
            <person name="Stergiopoulos I."/>
        </authorList>
    </citation>
    <scope>NUCLEOTIDE SEQUENCE</scope>
    <source>
        <strain evidence="1">Race5_Kim</strain>
    </source>
</reference>
<sequence>MKHTSATVDHKTSLPLKRIKIMASATKEVLDAAASLQNGNLLNIPPELRLIIYKEVFTTFSTDLEDIFSDESLGHPALLGTCRLIRNEALHSYLHHVCDLLAQTWKQRGLALEQARKAAAQRNNEPFGTQRWTDLFREARGTYGEADAKWILYSGAKSALHAEMTKRQADGYDMRTPTSQAAHIRASYFSKAPITGGLPPELRLIIYDEVLATFTITKQKTEGEDTIKQPPLLDTCSLIRNEAFQPYYTLIDMTLDKIWQKCELLQAQAGARHDKAAEIGFTDPRAKELVHQVAEDLKTFEKQLDLFAATMKLVIADTKAWEELGDYHNISKALAAAIAVR</sequence>
<dbReference type="RefSeq" id="XP_047764837.1">
    <property type="nucleotide sequence ID" value="XM_047909547.1"/>
</dbReference>
<proteinExistence type="predicted"/>
<organism evidence="1 2">
    <name type="scientific">Passalora fulva</name>
    <name type="common">Tomato leaf mold</name>
    <name type="synonym">Cladosporium fulvum</name>
    <dbReference type="NCBI Taxonomy" id="5499"/>
    <lineage>
        <taxon>Eukaryota</taxon>
        <taxon>Fungi</taxon>
        <taxon>Dikarya</taxon>
        <taxon>Ascomycota</taxon>
        <taxon>Pezizomycotina</taxon>
        <taxon>Dothideomycetes</taxon>
        <taxon>Dothideomycetidae</taxon>
        <taxon>Mycosphaerellales</taxon>
        <taxon>Mycosphaerellaceae</taxon>
        <taxon>Fulvia</taxon>
    </lineage>
</organism>
<name>A0A9Q8US72_PASFU</name>
<dbReference type="EMBL" id="CP090169">
    <property type="protein sequence ID" value="UJO20471.1"/>
    <property type="molecule type" value="Genomic_DNA"/>
</dbReference>
<dbReference type="GeneID" id="71990277"/>
<dbReference type="Proteomes" id="UP000756132">
    <property type="component" value="Chromosome 7"/>
</dbReference>
<protein>
    <submittedName>
        <fullName evidence="1">Uncharacterized protein</fullName>
    </submittedName>
</protein>
<dbReference type="PANTHER" id="PTHR42085:SF1">
    <property type="entry name" value="F-BOX DOMAIN-CONTAINING PROTEIN"/>
    <property type="match status" value="1"/>
</dbReference>
<gene>
    <name evidence="1" type="ORF">CLAFUR5_10399</name>
</gene>
<evidence type="ECO:0000313" key="2">
    <source>
        <dbReference type="Proteomes" id="UP000756132"/>
    </source>
</evidence>
<dbReference type="InterPro" id="IPR038883">
    <property type="entry name" value="AN11006-like"/>
</dbReference>
<dbReference type="KEGG" id="ffu:CLAFUR5_10399"/>